<proteinExistence type="inferred from homology"/>
<dbReference type="PANTHER" id="PTHR11781:SF22">
    <property type="entry name" value="TYPE I IODOTHYRONINE DEIODINASE"/>
    <property type="match status" value="1"/>
</dbReference>
<dbReference type="FunFam" id="3.40.30.10:FF:000510">
    <property type="entry name" value="Iodothyronine deiodinase"/>
    <property type="match status" value="1"/>
</dbReference>
<dbReference type="AlphaFoldDB" id="B3S143"/>
<dbReference type="GO" id="GO:0042446">
    <property type="term" value="P:hormone biosynthetic process"/>
    <property type="evidence" value="ECO:0007669"/>
    <property type="project" value="UniProtKB-KW"/>
</dbReference>
<dbReference type="OrthoDB" id="428577at2759"/>
<dbReference type="RefSeq" id="XP_002114083.1">
    <property type="nucleotide sequence ID" value="XM_002114047.1"/>
</dbReference>
<dbReference type="InterPro" id="IPR000643">
    <property type="entry name" value="Iodothyronine_deiodinase"/>
</dbReference>
<dbReference type="Gene3D" id="3.40.30.10">
    <property type="entry name" value="Glutaredoxin"/>
    <property type="match status" value="1"/>
</dbReference>
<sequence>MRIKNKPITRCNGDEKLRPKVKTLFDKGRLWIACLLVYGFFKMMYMIIMSKIWYPRAFCRAAKLMDKVVEDARQRSKLSKWQVMTRNFFNKQNLLSLATDPDQVAIFGRLSVGDLAPPGVLYTLDKEVYNFHQIFQQSPMNIFVLNFAEFITIYIAEAHTTDDWYIPDLNDGAGLCFHAPDTLDDKIRLANNFRNDFCYKLPFYVDSMQNDSMRAYSAKPERIYIVKDGRIAFKGGPGPFSYALDEIDDALRKL</sequence>
<dbReference type="GO" id="GO:0004800">
    <property type="term" value="F:thyroxine 5'-deiodinase activity"/>
    <property type="evidence" value="ECO:0000318"/>
    <property type="project" value="GO_Central"/>
</dbReference>
<keyword evidence="2" id="KW-0472">Membrane</keyword>
<evidence type="ECO:0000313" key="3">
    <source>
        <dbReference type="EMBL" id="EDV23173.1"/>
    </source>
</evidence>
<dbReference type="FunCoup" id="B3S143">
    <property type="interactions" value="7"/>
</dbReference>
<keyword evidence="2" id="KW-0812">Transmembrane</keyword>
<keyword evidence="1" id="KW-0560">Oxidoreductase</keyword>
<comment type="function">
    <text evidence="1">Responsible for the deiodination of T4 (3,5,3',5'-tetraiodothyronine).</text>
</comment>
<dbReference type="CTD" id="6755296"/>
<evidence type="ECO:0000256" key="2">
    <source>
        <dbReference type="SAM" id="Phobius"/>
    </source>
</evidence>
<feature type="transmembrane region" description="Helical" evidence="2">
    <location>
        <begin position="30"/>
        <end position="54"/>
    </location>
</feature>
<gene>
    <name evidence="3" type="ORF">TRIADDRAFT_58190</name>
</gene>
<dbReference type="PANTHER" id="PTHR11781">
    <property type="entry name" value="IODOTHYRONINE DEIODINASE"/>
    <property type="match status" value="1"/>
</dbReference>
<evidence type="ECO:0000256" key="1">
    <source>
        <dbReference type="RuleBase" id="RU000676"/>
    </source>
</evidence>
<organism evidence="3 4">
    <name type="scientific">Trichoplax adhaerens</name>
    <name type="common">Trichoplax reptans</name>
    <dbReference type="NCBI Taxonomy" id="10228"/>
    <lineage>
        <taxon>Eukaryota</taxon>
        <taxon>Metazoa</taxon>
        <taxon>Placozoa</taxon>
        <taxon>Uniplacotomia</taxon>
        <taxon>Trichoplacea</taxon>
        <taxon>Trichoplacidae</taxon>
        <taxon>Trichoplax</taxon>
    </lineage>
</organism>
<reference evidence="3 4" key="1">
    <citation type="journal article" date="2008" name="Nature">
        <title>The Trichoplax genome and the nature of placozoans.</title>
        <authorList>
            <person name="Srivastava M."/>
            <person name="Begovic E."/>
            <person name="Chapman J."/>
            <person name="Putnam N.H."/>
            <person name="Hellsten U."/>
            <person name="Kawashima T."/>
            <person name="Kuo A."/>
            <person name="Mitros T."/>
            <person name="Salamov A."/>
            <person name="Carpenter M.L."/>
            <person name="Signorovitch A.Y."/>
            <person name="Moreno M.A."/>
            <person name="Kamm K."/>
            <person name="Grimwood J."/>
            <person name="Schmutz J."/>
            <person name="Shapiro H."/>
            <person name="Grigoriev I.V."/>
            <person name="Buss L.W."/>
            <person name="Schierwater B."/>
            <person name="Dellaporta S.L."/>
            <person name="Rokhsar D.S."/>
        </authorList>
    </citation>
    <scope>NUCLEOTIDE SEQUENCE [LARGE SCALE GENOMIC DNA]</scope>
    <source>
        <strain evidence="3 4">Grell-BS-1999</strain>
    </source>
</reference>
<comment type="similarity">
    <text evidence="1">Belongs to the iodothyronine deiodinase family.</text>
</comment>
<dbReference type="HOGENOM" id="CLU_103502_0_0_1"/>
<dbReference type="GeneID" id="6755296"/>
<dbReference type="InParanoid" id="B3S143"/>
<dbReference type="KEGG" id="tad:TRIADDRAFT_58190"/>
<accession>B3S143</accession>
<dbReference type="PhylomeDB" id="B3S143"/>
<name>B3S143_TRIAD</name>
<dbReference type="Proteomes" id="UP000009022">
    <property type="component" value="Unassembled WGS sequence"/>
</dbReference>
<keyword evidence="4" id="KW-1185">Reference proteome</keyword>
<dbReference type="EMBL" id="DS985247">
    <property type="protein sequence ID" value="EDV23173.1"/>
    <property type="molecule type" value="Genomic_DNA"/>
</dbReference>
<keyword evidence="2" id="KW-1133">Transmembrane helix</keyword>
<evidence type="ECO:0000313" key="4">
    <source>
        <dbReference type="Proteomes" id="UP000009022"/>
    </source>
</evidence>
<keyword evidence="1" id="KW-0893">Thyroid hormones biosynthesis</keyword>
<dbReference type="GO" id="GO:0042403">
    <property type="term" value="P:thyroid hormone metabolic process"/>
    <property type="evidence" value="ECO:0000318"/>
    <property type="project" value="GO_Central"/>
</dbReference>
<protein>
    <recommendedName>
        <fullName evidence="1">Iodothyronine deiodinase</fullName>
    </recommendedName>
</protein>
<keyword evidence="1" id="KW-0712">Selenocysteine</keyword>
<dbReference type="eggNOG" id="ENOG502QUGZ">
    <property type="taxonomic scope" value="Eukaryota"/>
</dbReference>
<dbReference type="Pfam" id="PF00837">
    <property type="entry name" value="T4_deiodinase"/>
    <property type="match status" value="1"/>
</dbReference>